<comment type="caution">
    <text evidence="2">The sequence shown here is derived from an EMBL/GenBank/DDBJ whole genome shotgun (WGS) entry which is preliminary data.</text>
</comment>
<dbReference type="OrthoDB" id="9815425at2"/>
<proteinExistence type="predicted"/>
<dbReference type="PANTHER" id="PTHR23024">
    <property type="entry name" value="ARYLACETAMIDE DEACETYLASE"/>
    <property type="match status" value="1"/>
</dbReference>
<dbReference type="PANTHER" id="PTHR23024:SF24">
    <property type="entry name" value="ALPHA_BETA HYDROLASE FOLD-3 DOMAIN-CONTAINING PROTEIN"/>
    <property type="match status" value="1"/>
</dbReference>
<dbReference type="Proteomes" id="UP000276568">
    <property type="component" value="Unassembled WGS sequence"/>
</dbReference>
<evidence type="ECO:0000313" key="3">
    <source>
        <dbReference type="Proteomes" id="UP000276568"/>
    </source>
</evidence>
<keyword evidence="2" id="KW-0378">Hydrolase</keyword>
<feature type="domain" description="Alpha/beta hydrolase fold-3" evidence="1">
    <location>
        <begin position="97"/>
        <end position="300"/>
    </location>
</feature>
<dbReference type="Gene3D" id="3.40.50.1820">
    <property type="entry name" value="alpha/beta hydrolase"/>
    <property type="match status" value="1"/>
</dbReference>
<evidence type="ECO:0000259" key="1">
    <source>
        <dbReference type="Pfam" id="PF07859"/>
    </source>
</evidence>
<organism evidence="2 3">
    <name type="scientific">Absicoccus porci</name>
    <dbReference type="NCBI Taxonomy" id="2486576"/>
    <lineage>
        <taxon>Bacteria</taxon>
        <taxon>Bacillati</taxon>
        <taxon>Bacillota</taxon>
        <taxon>Erysipelotrichia</taxon>
        <taxon>Erysipelotrichales</taxon>
        <taxon>Erysipelotrichaceae</taxon>
        <taxon>Absicoccus</taxon>
    </lineage>
</organism>
<dbReference type="AlphaFoldDB" id="A0A3N0HZH6"/>
<dbReference type="InterPro" id="IPR029058">
    <property type="entry name" value="AB_hydrolase_fold"/>
</dbReference>
<protein>
    <submittedName>
        <fullName evidence="2">Alpha/beta hydrolase</fullName>
    </submittedName>
</protein>
<dbReference type="EMBL" id="RJQC01000002">
    <property type="protein sequence ID" value="RNM30134.1"/>
    <property type="molecule type" value="Genomic_DNA"/>
</dbReference>
<name>A0A3N0HZH6_9FIRM</name>
<sequence length="323" mass="37394">MVEDKSMIKIKLEETRPHALEKKVYERELPKEMHLDFYDDYDPTPEQIDVLQARANPTIGIDITTEPIDIRDLNIRVQDHYVPIRMYQSKGEKHKAIVYIHGGGFIGGQIEDKDAQCKYMAQMSDAVIISVGYRLAPETMYPGAIEDCLGVLDWVDALRADRVIIGGDSAGGNLAACCMARRKIDYGFLIYAALDLSTYKENHWNYRYYDMEPTQISIIKNRLYRFRNLAIDMKKMYVPEHKDVKDPDISPLYIEDLSNFPPILMIEAEFDYYRPCNQAFEKKLSNCEVLYYEGLDHGFFDRIGQLEQAKDCIDEIAKRVKAL</sequence>
<gene>
    <name evidence="2" type="ORF">EDX97_04845</name>
</gene>
<keyword evidence="3" id="KW-1185">Reference proteome</keyword>
<dbReference type="InterPro" id="IPR050466">
    <property type="entry name" value="Carboxylest/Gibb_receptor"/>
</dbReference>
<reference evidence="2 3" key="1">
    <citation type="submission" date="2018-11" db="EMBL/GenBank/DDBJ databases">
        <title>Clostridium sp. nov., a member of the family Erysipelotrichaceae isolated from pig faeces.</title>
        <authorList>
            <person name="Chang Y.-H."/>
        </authorList>
    </citation>
    <scope>NUCLEOTIDE SEQUENCE [LARGE SCALE GENOMIC DNA]</scope>
    <source>
        <strain evidence="2 3">YH-panp20</strain>
    </source>
</reference>
<dbReference type="SUPFAM" id="SSF53474">
    <property type="entry name" value="alpha/beta-Hydrolases"/>
    <property type="match status" value="1"/>
</dbReference>
<dbReference type="InterPro" id="IPR013094">
    <property type="entry name" value="AB_hydrolase_3"/>
</dbReference>
<accession>A0A3N0HZH6</accession>
<evidence type="ECO:0000313" key="2">
    <source>
        <dbReference type="EMBL" id="RNM30134.1"/>
    </source>
</evidence>
<dbReference type="GO" id="GO:0016787">
    <property type="term" value="F:hydrolase activity"/>
    <property type="evidence" value="ECO:0007669"/>
    <property type="project" value="UniProtKB-KW"/>
</dbReference>
<dbReference type="Pfam" id="PF07859">
    <property type="entry name" value="Abhydrolase_3"/>
    <property type="match status" value="1"/>
</dbReference>